<gene>
    <name evidence="3" type="ORF">CFR71_08270</name>
</gene>
<proteinExistence type="predicted"/>
<feature type="signal peptide" evidence="2">
    <location>
        <begin position="1"/>
        <end position="39"/>
    </location>
</feature>
<accession>A0A318Q9L3</accession>
<feature type="region of interest" description="Disordered" evidence="1">
    <location>
        <begin position="34"/>
        <end position="124"/>
    </location>
</feature>
<dbReference type="RefSeq" id="WP_110529999.1">
    <property type="nucleotide sequence ID" value="NZ_NOXG01000007.1"/>
</dbReference>
<feature type="compositionally biased region" description="Low complexity" evidence="1">
    <location>
        <begin position="89"/>
        <end position="110"/>
    </location>
</feature>
<evidence type="ECO:0000256" key="2">
    <source>
        <dbReference type="SAM" id="SignalP"/>
    </source>
</evidence>
<dbReference type="AlphaFoldDB" id="A0A318Q9L3"/>
<evidence type="ECO:0000256" key="1">
    <source>
        <dbReference type="SAM" id="MobiDB-lite"/>
    </source>
</evidence>
<evidence type="ECO:0000313" key="4">
    <source>
        <dbReference type="Proteomes" id="UP000247609"/>
    </source>
</evidence>
<organism evidence="3 4">
    <name type="scientific">Novacetimonas pomaceti</name>
    <dbReference type="NCBI Taxonomy" id="2021998"/>
    <lineage>
        <taxon>Bacteria</taxon>
        <taxon>Pseudomonadati</taxon>
        <taxon>Pseudomonadota</taxon>
        <taxon>Alphaproteobacteria</taxon>
        <taxon>Acetobacterales</taxon>
        <taxon>Acetobacteraceae</taxon>
        <taxon>Novacetimonas</taxon>
    </lineage>
</organism>
<name>A0A318Q9L3_9PROT</name>
<keyword evidence="2" id="KW-0732">Signal</keyword>
<feature type="chain" id="PRO_5016425943" evidence="2">
    <location>
        <begin position="40"/>
        <end position="124"/>
    </location>
</feature>
<feature type="compositionally biased region" description="Basic and acidic residues" evidence="1">
    <location>
        <begin position="41"/>
        <end position="53"/>
    </location>
</feature>
<feature type="compositionally biased region" description="Polar residues" evidence="1">
    <location>
        <begin position="115"/>
        <end position="124"/>
    </location>
</feature>
<dbReference type="Proteomes" id="UP000247609">
    <property type="component" value="Unassembled WGS sequence"/>
</dbReference>
<protein>
    <submittedName>
        <fullName evidence="3">Uncharacterized protein</fullName>
    </submittedName>
</protein>
<reference evidence="3 4" key="1">
    <citation type="submission" date="2017-07" db="EMBL/GenBank/DDBJ databases">
        <title>A draft genome sequence of Komagataeibacter sp. T5K1.</title>
        <authorList>
            <person name="Skraban J."/>
            <person name="Cleenwerck I."/>
            <person name="Vandamme P."/>
            <person name="Trcek J."/>
        </authorList>
    </citation>
    <scope>NUCLEOTIDE SEQUENCE [LARGE SCALE GENOMIC DNA]</scope>
    <source>
        <strain evidence="3 4">T5K1</strain>
    </source>
</reference>
<dbReference type="PROSITE" id="PS51257">
    <property type="entry name" value="PROKAR_LIPOPROTEIN"/>
    <property type="match status" value="1"/>
</dbReference>
<feature type="compositionally biased region" description="Pro residues" evidence="1">
    <location>
        <begin position="73"/>
        <end position="82"/>
    </location>
</feature>
<evidence type="ECO:0000313" key="3">
    <source>
        <dbReference type="EMBL" id="PYD75575.1"/>
    </source>
</evidence>
<comment type="caution">
    <text evidence="3">The sequence shown here is derived from an EMBL/GenBank/DDBJ whole genome shotgun (WGS) entry which is preliminary data.</text>
</comment>
<sequence length="124" mass="13213">MQHVRVHYPARRPVAGWPVVTVLVLSCLSLAGATAPAWAQKHPDDPSVDRPGDDSPSALQRLQPYSRKTEPLPAKPTHPLPRMPATQSAPTEAPTESAPRTTPPATTGTSPPRPESQTPVPEAP</sequence>
<dbReference type="EMBL" id="NOXG01000007">
    <property type="protein sequence ID" value="PYD75575.1"/>
    <property type="molecule type" value="Genomic_DNA"/>
</dbReference>